<gene>
    <name evidence="2" type="ORF">MMG00_05620</name>
</gene>
<sequence>MSSKQSSTIRCTKCYNEIEATVDSLLKNTTLICTNCGDDLTDQVNELKKEVGEVEENTQILTQETTKLSQ</sequence>
<evidence type="ECO:0000313" key="3">
    <source>
        <dbReference type="Proteomes" id="UP000829542"/>
    </source>
</evidence>
<dbReference type="RefSeq" id="WP_242152626.1">
    <property type="nucleotide sequence ID" value="NZ_CP093379.1"/>
</dbReference>
<evidence type="ECO:0000256" key="1">
    <source>
        <dbReference type="SAM" id="Coils"/>
    </source>
</evidence>
<dbReference type="Proteomes" id="UP000829542">
    <property type="component" value="Chromosome"/>
</dbReference>
<organism evidence="2 3">
    <name type="scientific">Ignatzschineria rhizosphaerae</name>
    <dbReference type="NCBI Taxonomy" id="2923279"/>
    <lineage>
        <taxon>Bacteria</taxon>
        <taxon>Pseudomonadati</taxon>
        <taxon>Pseudomonadota</taxon>
        <taxon>Gammaproteobacteria</taxon>
        <taxon>Cardiobacteriales</taxon>
        <taxon>Ignatzschineriaceae</taxon>
        <taxon>Ignatzschineria</taxon>
    </lineage>
</organism>
<accession>A0ABY3X8E1</accession>
<keyword evidence="3" id="KW-1185">Reference proteome</keyword>
<keyword evidence="1" id="KW-0175">Coiled coil</keyword>
<proteinExistence type="predicted"/>
<protein>
    <submittedName>
        <fullName evidence="2">Uncharacterized protein</fullName>
    </submittedName>
</protein>
<feature type="coiled-coil region" evidence="1">
    <location>
        <begin position="37"/>
        <end position="64"/>
    </location>
</feature>
<name>A0ABY3X8E1_9GAMM</name>
<reference evidence="2 3" key="1">
    <citation type="submission" date="2022-03" db="EMBL/GenBank/DDBJ databases">
        <title>Ignatzschineria rhizosphaerae HR5S32.</title>
        <authorList>
            <person name="Sun J.Q."/>
            <person name="Feng J.Y."/>
        </authorList>
    </citation>
    <scope>NUCLEOTIDE SEQUENCE [LARGE SCALE GENOMIC DNA]</scope>
    <source>
        <strain evidence="2 3">HR5S32</strain>
    </source>
</reference>
<evidence type="ECO:0000313" key="2">
    <source>
        <dbReference type="EMBL" id="UNM97327.1"/>
    </source>
</evidence>
<dbReference type="EMBL" id="CP093379">
    <property type="protein sequence ID" value="UNM97327.1"/>
    <property type="molecule type" value="Genomic_DNA"/>
</dbReference>